<dbReference type="Pfam" id="PF01522">
    <property type="entry name" value="Polysacc_deac_1"/>
    <property type="match status" value="1"/>
</dbReference>
<evidence type="ECO:0000259" key="1">
    <source>
        <dbReference type="PROSITE" id="PS51677"/>
    </source>
</evidence>
<dbReference type="EMBL" id="JRFA01000009">
    <property type="protein sequence ID" value="KGN74894.1"/>
    <property type="molecule type" value="Genomic_DNA"/>
</dbReference>
<protein>
    <submittedName>
        <fullName evidence="2">Polysaccharide deacetylase</fullName>
    </submittedName>
</protein>
<evidence type="ECO:0000313" key="3">
    <source>
        <dbReference type="Proteomes" id="UP000030103"/>
    </source>
</evidence>
<dbReference type="PANTHER" id="PTHR47561">
    <property type="entry name" value="POLYSACCHARIDE DEACETYLASE FAMILY PROTEIN (AFU_ORTHOLOGUE AFUA_6G05030)"/>
    <property type="match status" value="1"/>
</dbReference>
<gene>
    <name evidence="2" type="ORF">HQ47_02975</name>
</gene>
<dbReference type="SUPFAM" id="SSF88713">
    <property type="entry name" value="Glycoside hydrolase/deacetylase"/>
    <property type="match status" value="1"/>
</dbReference>
<dbReference type="eggNOG" id="COG0726">
    <property type="taxonomic scope" value="Bacteria"/>
</dbReference>
<comment type="caution">
    <text evidence="2">The sequence shown here is derived from an EMBL/GenBank/DDBJ whole genome shotgun (WGS) entry which is preliminary data.</text>
</comment>
<dbReference type="RefSeq" id="WP_036873190.1">
    <property type="nucleotide sequence ID" value="NZ_JRFA01000009.1"/>
</dbReference>
<accession>A0A0A2EEP9</accession>
<dbReference type="GO" id="GO:0005975">
    <property type="term" value="P:carbohydrate metabolic process"/>
    <property type="evidence" value="ECO:0007669"/>
    <property type="project" value="InterPro"/>
</dbReference>
<dbReference type="Proteomes" id="UP000030103">
    <property type="component" value="Unassembled WGS sequence"/>
</dbReference>
<reference evidence="2 3" key="1">
    <citation type="submission" date="2014-09" db="EMBL/GenBank/DDBJ databases">
        <title>Draft Genome Sequence of Porphyromonas macacae COT-192_OH2859.</title>
        <authorList>
            <person name="Wallis C."/>
            <person name="Deusch O."/>
            <person name="O'Flynn C."/>
            <person name="Davis I."/>
            <person name="Horsfall A."/>
            <person name="Kirkwood N."/>
            <person name="Harris S."/>
            <person name="Eisen J.A."/>
            <person name="Coil D.A."/>
            <person name="Darling A.E."/>
            <person name="Jospin G."/>
            <person name="Alexiev A."/>
        </authorList>
    </citation>
    <scope>NUCLEOTIDE SEQUENCE [LARGE SCALE GENOMIC DNA]</scope>
    <source>
        <strain evidence="3">COT-192 OH2859</strain>
    </source>
</reference>
<dbReference type="PROSITE" id="PS51677">
    <property type="entry name" value="NODB"/>
    <property type="match status" value="1"/>
</dbReference>
<evidence type="ECO:0000313" key="2">
    <source>
        <dbReference type="EMBL" id="KGN74894.1"/>
    </source>
</evidence>
<dbReference type="CDD" id="cd10941">
    <property type="entry name" value="CE4_PuuE_HpPgdA_like_2"/>
    <property type="match status" value="1"/>
</dbReference>
<dbReference type="STRING" id="28115.HQ47_02975"/>
<dbReference type="InterPro" id="IPR011330">
    <property type="entry name" value="Glyco_hydro/deAcase_b/a-brl"/>
</dbReference>
<dbReference type="PANTHER" id="PTHR47561:SF1">
    <property type="entry name" value="POLYSACCHARIDE DEACETYLASE FAMILY PROTEIN (AFU_ORTHOLOGUE AFUA_6G05030)"/>
    <property type="match status" value="1"/>
</dbReference>
<dbReference type="InterPro" id="IPR002509">
    <property type="entry name" value="NODB_dom"/>
</dbReference>
<dbReference type="InterPro" id="IPR045235">
    <property type="entry name" value="PuuE_HpPgdA-like"/>
</dbReference>
<keyword evidence="3" id="KW-1185">Reference proteome</keyword>
<organism evidence="2 3">
    <name type="scientific">Porphyromonas macacae</name>
    <dbReference type="NCBI Taxonomy" id="28115"/>
    <lineage>
        <taxon>Bacteria</taxon>
        <taxon>Pseudomonadati</taxon>
        <taxon>Bacteroidota</taxon>
        <taxon>Bacteroidia</taxon>
        <taxon>Bacteroidales</taxon>
        <taxon>Porphyromonadaceae</taxon>
        <taxon>Porphyromonas</taxon>
    </lineage>
</organism>
<feature type="domain" description="NodB homology" evidence="1">
    <location>
        <begin position="17"/>
        <end position="104"/>
    </location>
</feature>
<dbReference type="GO" id="GO:0016810">
    <property type="term" value="F:hydrolase activity, acting on carbon-nitrogen (but not peptide) bonds"/>
    <property type="evidence" value="ECO:0007669"/>
    <property type="project" value="InterPro"/>
</dbReference>
<dbReference type="Gene3D" id="3.20.20.370">
    <property type="entry name" value="Glycoside hydrolase/deacetylase"/>
    <property type="match status" value="1"/>
</dbReference>
<dbReference type="OrthoDB" id="9806342at2"/>
<sequence length="266" mass="31192">MILLSFDIEEFDVPLEHDVDITMEQQIKISVQGTETILDCLKEKKIKATFFCTANFANHAKHIIERILEEGHELASHGYYHTTFEIPDLKKSKEALETLSGRQITGYRQARMMPVSEDEIFKAGYKYNSSLNPTFIPGRYMHLNASRTPFMKGNVLQIPASVTPWIRFPLFWLSCHNLPFGLYRRLCARTLKHDGSLAIYFHPWEFYPLQKHPEFKLPFIIRNRSGQGMIDRLNRLTDYFIKREEQFMTFSEFAEKWLQSQQGGTK</sequence>
<proteinExistence type="predicted"/>
<dbReference type="AlphaFoldDB" id="A0A0A2EEP9"/>
<name>A0A0A2EEP9_9PORP</name>